<gene>
    <name evidence="1" type="ORF">Amon02_000773900</name>
</gene>
<evidence type="ECO:0000313" key="1">
    <source>
        <dbReference type="EMBL" id="GME85698.1"/>
    </source>
</evidence>
<evidence type="ECO:0000313" key="2">
    <source>
        <dbReference type="Proteomes" id="UP001165064"/>
    </source>
</evidence>
<dbReference type="EMBL" id="BSXS01006566">
    <property type="protein sequence ID" value="GME85698.1"/>
    <property type="molecule type" value="Genomic_DNA"/>
</dbReference>
<reference evidence="1" key="1">
    <citation type="submission" date="2023-04" db="EMBL/GenBank/DDBJ databases">
        <title>Ambrosiozyma monospora NBRC 10751.</title>
        <authorList>
            <person name="Ichikawa N."/>
            <person name="Sato H."/>
            <person name="Tonouchi N."/>
        </authorList>
    </citation>
    <scope>NUCLEOTIDE SEQUENCE</scope>
    <source>
        <strain evidence="1">NBRC 10751</strain>
    </source>
</reference>
<organism evidence="1 2">
    <name type="scientific">Ambrosiozyma monospora</name>
    <name type="common">Yeast</name>
    <name type="synonym">Endomycopsis monosporus</name>
    <dbReference type="NCBI Taxonomy" id="43982"/>
    <lineage>
        <taxon>Eukaryota</taxon>
        <taxon>Fungi</taxon>
        <taxon>Dikarya</taxon>
        <taxon>Ascomycota</taxon>
        <taxon>Saccharomycotina</taxon>
        <taxon>Pichiomycetes</taxon>
        <taxon>Pichiales</taxon>
        <taxon>Pichiaceae</taxon>
        <taxon>Ambrosiozyma</taxon>
    </lineage>
</organism>
<dbReference type="Proteomes" id="UP001165064">
    <property type="component" value="Unassembled WGS sequence"/>
</dbReference>
<accession>A0ACB5TD50</accession>
<sequence>MTNGICIEGPYGEASPVGKYNNALLLTAGSGVPGIINHAMKLASREKPQNIKFIWIQKHFKDLNCYFDECLNSLQNSRVIIDIYLTREESLEGANLASGVSGDSTGSSDEASLSKKEKGVTKTHDTSTLPSFINFKLGRPDMEELIKKEVEGFGGGSVGIVACGPPIMMDRLRHAVSKEVSSYTAGRIDYFDEFQTW</sequence>
<name>A0ACB5TD50_AMBMO</name>
<comment type="caution">
    <text evidence="1">The sequence shown here is derived from an EMBL/GenBank/DDBJ whole genome shotgun (WGS) entry which is preliminary data.</text>
</comment>
<keyword evidence="2" id="KW-1185">Reference proteome</keyword>
<protein>
    <submittedName>
        <fullName evidence="1">Unnamed protein product</fullName>
    </submittedName>
</protein>
<proteinExistence type="predicted"/>